<gene>
    <name evidence="2" type="ORF">OG563_09755</name>
</gene>
<evidence type="ECO:0000313" key="3">
    <source>
        <dbReference type="Proteomes" id="UP001432062"/>
    </source>
</evidence>
<feature type="signal peptide" evidence="1">
    <location>
        <begin position="1"/>
        <end position="30"/>
    </location>
</feature>
<name>A0ABZ1Z1X6_9NOCA</name>
<dbReference type="RefSeq" id="WP_327101474.1">
    <property type="nucleotide sequence ID" value="NZ_CP109149.1"/>
</dbReference>
<sequence length="144" mass="14044">MGGLSRGAAGVALAAACLAVPTTLAPQANAMIAPTLSVAMVGPALGANSVAAVGCGQTAQATVQRPDGTPVQSGVVEFTSRLPGLGGNIVGTVPVTNGTASILWIPDIVGQHIVSAVYYDGLPDYQPAAGYTTVTAVNLGGVCV</sequence>
<reference evidence="2" key="1">
    <citation type="submission" date="2022-10" db="EMBL/GenBank/DDBJ databases">
        <title>The complete genomes of actinobacterial strains from the NBC collection.</title>
        <authorList>
            <person name="Joergensen T.S."/>
            <person name="Alvarez Arevalo M."/>
            <person name="Sterndorff E.B."/>
            <person name="Faurdal D."/>
            <person name="Vuksanovic O."/>
            <person name="Mourched A.-S."/>
            <person name="Charusanti P."/>
            <person name="Shaw S."/>
            <person name="Blin K."/>
            <person name="Weber T."/>
        </authorList>
    </citation>
    <scope>NUCLEOTIDE SEQUENCE</scope>
    <source>
        <strain evidence="2">NBC_01482</strain>
    </source>
</reference>
<dbReference type="Gene3D" id="2.60.40.10">
    <property type="entry name" value="Immunoglobulins"/>
    <property type="match status" value="1"/>
</dbReference>
<dbReference type="PROSITE" id="PS51257">
    <property type="entry name" value="PROKAR_LIPOPROTEIN"/>
    <property type="match status" value="1"/>
</dbReference>
<keyword evidence="1" id="KW-0732">Signal</keyword>
<dbReference type="EMBL" id="CP109441">
    <property type="protein sequence ID" value="WUV48445.1"/>
    <property type="molecule type" value="Genomic_DNA"/>
</dbReference>
<accession>A0ABZ1Z1X6</accession>
<evidence type="ECO:0000313" key="2">
    <source>
        <dbReference type="EMBL" id="WUV48445.1"/>
    </source>
</evidence>
<keyword evidence="3" id="KW-1185">Reference proteome</keyword>
<dbReference type="InterPro" id="IPR013783">
    <property type="entry name" value="Ig-like_fold"/>
</dbReference>
<feature type="chain" id="PRO_5046567328" description="Ig-like domain repeat protein" evidence="1">
    <location>
        <begin position="31"/>
        <end position="144"/>
    </location>
</feature>
<proteinExistence type="predicted"/>
<dbReference type="Proteomes" id="UP001432062">
    <property type="component" value="Chromosome"/>
</dbReference>
<evidence type="ECO:0000256" key="1">
    <source>
        <dbReference type="SAM" id="SignalP"/>
    </source>
</evidence>
<evidence type="ECO:0008006" key="4">
    <source>
        <dbReference type="Google" id="ProtNLM"/>
    </source>
</evidence>
<protein>
    <recommendedName>
        <fullName evidence="4">Ig-like domain repeat protein</fullName>
    </recommendedName>
</protein>
<organism evidence="2 3">
    <name type="scientific">Nocardia vinacea</name>
    <dbReference type="NCBI Taxonomy" id="96468"/>
    <lineage>
        <taxon>Bacteria</taxon>
        <taxon>Bacillati</taxon>
        <taxon>Actinomycetota</taxon>
        <taxon>Actinomycetes</taxon>
        <taxon>Mycobacteriales</taxon>
        <taxon>Nocardiaceae</taxon>
        <taxon>Nocardia</taxon>
    </lineage>
</organism>